<feature type="transmembrane region" description="Helical" evidence="10">
    <location>
        <begin position="217"/>
        <end position="235"/>
    </location>
</feature>
<dbReference type="WBParaSite" id="SRDH1_47910.1">
    <property type="protein sequence ID" value="SRDH1_47910.1"/>
    <property type="gene ID" value="SRDH1_47910"/>
</dbReference>
<keyword evidence="8 9" id="KW-0807">Transducer</keyword>
<evidence type="ECO:0000313" key="14">
    <source>
        <dbReference type="WBParaSite" id="SRDH1_47910.2"/>
    </source>
</evidence>
<dbReference type="Proteomes" id="UP000050792">
    <property type="component" value="Unassembled WGS sequence"/>
</dbReference>
<keyword evidence="3 9" id="KW-0812">Transmembrane</keyword>
<proteinExistence type="inferred from homology"/>
<evidence type="ECO:0000313" key="12">
    <source>
        <dbReference type="Proteomes" id="UP000050792"/>
    </source>
</evidence>
<feature type="domain" description="G-protein coupled receptors family 1 profile" evidence="11">
    <location>
        <begin position="29"/>
        <end position="488"/>
    </location>
</feature>
<evidence type="ECO:0000256" key="1">
    <source>
        <dbReference type="ARBA" id="ARBA00004651"/>
    </source>
</evidence>
<evidence type="ECO:0000256" key="10">
    <source>
        <dbReference type="SAM" id="Phobius"/>
    </source>
</evidence>
<dbReference type="PROSITE" id="PS00237">
    <property type="entry name" value="G_PROTEIN_RECEP_F1_1"/>
    <property type="match status" value="1"/>
</dbReference>
<dbReference type="Pfam" id="PF00001">
    <property type="entry name" value="7tm_1"/>
    <property type="match status" value="1"/>
</dbReference>
<comment type="similarity">
    <text evidence="9">Belongs to the G-protein coupled receptor 1 family.</text>
</comment>
<feature type="transmembrane region" description="Helical" evidence="10">
    <location>
        <begin position="444"/>
        <end position="467"/>
    </location>
</feature>
<dbReference type="PROSITE" id="PS50262">
    <property type="entry name" value="G_PROTEIN_RECEP_F1_2"/>
    <property type="match status" value="1"/>
</dbReference>
<reference evidence="12" key="1">
    <citation type="submission" date="2022-06" db="EMBL/GenBank/DDBJ databases">
        <authorList>
            <person name="Berger JAMES D."/>
            <person name="Berger JAMES D."/>
        </authorList>
    </citation>
    <scope>NUCLEOTIDE SEQUENCE [LARGE SCALE GENOMIC DNA]</scope>
</reference>
<dbReference type="AlphaFoldDB" id="A0AA85FH20"/>
<keyword evidence="12" id="KW-1185">Reference proteome</keyword>
<dbReference type="SUPFAM" id="SSF81321">
    <property type="entry name" value="Family A G protein-coupled receptor-like"/>
    <property type="match status" value="1"/>
</dbReference>
<feature type="transmembrane region" description="Helical" evidence="10">
    <location>
        <begin position="86"/>
        <end position="107"/>
    </location>
</feature>
<feature type="transmembrane region" description="Helical" evidence="10">
    <location>
        <begin position="128"/>
        <end position="148"/>
    </location>
</feature>
<dbReference type="SMART" id="SM01381">
    <property type="entry name" value="7TM_GPCR_Srsx"/>
    <property type="match status" value="1"/>
</dbReference>
<evidence type="ECO:0000259" key="11">
    <source>
        <dbReference type="PROSITE" id="PS50262"/>
    </source>
</evidence>
<keyword evidence="5 9" id="KW-0297">G-protein coupled receptor</keyword>
<comment type="subcellular location">
    <subcellularLocation>
        <location evidence="1">Cell membrane</location>
        <topology evidence="1">Multi-pass membrane protein</topology>
    </subcellularLocation>
</comment>
<accession>A0AA85FH20</accession>
<dbReference type="GO" id="GO:0005886">
    <property type="term" value="C:plasma membrane"/>
    <property type="evidence" value="ECO:0007669"/>
    <property type="project" value="UniProtKB-SubCell"/>
</dbReference>
<evidence type="ECO:0000256" key="5">
    <source>
        <dbReference type="ARBA" id="ARBA00023040"/>
    </source>
</evidence>
<dbReference type="InterPro" id="IPR000276">
    <property type="entry name" value="GPCR_Rhodpsn"/>
</dbReference>
<evidence type="ECO:0000256" key="9">
    <source>
        <dbReference type="RuleBase" id="RU000688"/>
    </source>
</evidence>
<name>A0AA85FH20_9TREM</name>
<dbReference type="Gene3D" id="1.20.1070.10">
    <property type="entry name" value="Rhodopsin 7-helix transmembrane proteins"/>
    <property type="match status" value="2"/>
</dbReference>
<reference evidence="13 14" key="2">
    <citation type="submission" date="2023-11" db="UniProtKB">
        <authorList>
            <consortium name="WormBaseParasite"/>
        </authorList>
    </citation>
    <scope>IDENTIFICATION</scope>
</reference>
<evidence type="ECO:0000256" key="6">
    <source>
        <dbReference type="ARBA" id="ARBA00023136"/>
    </source>
</evidence>
<keyword evidence="2" id="KW-1003">Cell membrane</keyword>
<protein>
    <recommendedName>
        <fullName evidence="11">G-protein coupled receptors family 1 profile domain-containing protein</fullName>
    </recommendedName>
</protein>
<dbReference type="PANTHER" id="PTHR24230">
    <property type="entry name" value="G-PROTEIN COUPLED RECEPTOR"/>
    <property type="match status" value="1"/>
</dbReference>
<dbReference type="GO" id="GO:0007218">
    <property type="term" value="P:neuropeptide signaling pathway"/>
    <property type="evidence" value="ECO:0007669"/>
    <property type="project" value="TreeGrafter"/>
</dbReference>
<evidence type="ECO:0000313" key="13">
    <source>
        <dbReference type="WBParaSite" id="SRDH1_47910.1"/>
    </source>
</evidence>
<evidence type="ECO:0000256" key="8">
    <source>
        <dbReference type="ARBA" id="ARBA00023224"/>
    </source>
</evidence>
<feature type="transmembrane region" description="Helical" evidence="10">
    <location>
        <begin position="473"/>
        <end position="491"/>
    </location>
</feature>
<sequence length="510" mass="59333">MSLMTANLSNQIPTVLIMLSIICFIGIFGNILVIIVYSLKQDRLTGTLFILVLAISDLLACVTLIPGTMIIEYIEWNIDSTFLCKFYYFINNTFIPFSSLLISCIAFDRYFCLCHPFKNILTRDRAKNVIFILILICSILGLSSTFTVRVEQIQLDDININNHRHSNITRDYNLTMKLNYSMNSYYKNEKFECTEILKLNHTMIETVLYQIVQKSQTFSYILCILCVVTLYILIYRSVSKVFKKRLELKGIKKQTKNPSEINKTNNNNNNDHYNKKKKINKLTLRNPFHIQSKKIQKSPIKFKLSNQENLLSHTEELDQHGYNNNNNNNTISSISKYNETTKPLLYVSSNTTEIKNNNEEINEKLNSPPQQQDQQQTITSNPIVTKKIYNLINKSNTESIIINQSISINHQKNLIINNNEEKLHRSIKTIKENITFQNLKTASMLFVVAIVYIVTFIPAMLMAIQYVPLYLPIFYLYYINNAINPIIYGFMNRNFRTDIQLLICQKLKCL</sequence>
<dbReference type="CDD" id="cd00637">
    <property type="entry name" value="7tm_classA_rhodopsin-like"/>
    <property type="match status" value="1"/>
</dbReference>
<organism evidence="12 13">
    <name type="scientific">Schistosoma rodhaini</name>
    <dbReference type="NCBI Taxonomy" id="6188"/>
    <lineage>
        <taxon>Eukaryota</taxon>
        <taxon>Metazoa</taxon>
        <taxon>Spiralia</taxon>
        <taxon>Lophotrochozoa</taxon>
        <taxon>Platyhelminthes</taxon>
        <taxon>Trematoda</taxon>
        <taxon>Digenea</taxon>
        <taxon>Strigeidida</taxon>
        <taxon>Schistosomatoidea</taxon>
        <taxon>Schistosomatidae</taxon>
        <taxon>Schistosoma</taxon>
    </lineage>
</organism>
<feature type="transmembrane region" description="Helical" evidence="10">
    <location>
        <begin position="12"/>
        <end position="36"/>
    </location>
</feature>
<evidence type="ECO:0000256" key="4">
    <source>
        <dbReference type="ARBA" id="ARBA00022989"/>
    </source>
</evidence>
<feature type="transmembrane region" description="Helical" evidence="10">
    <location>
        <begin position="48"/>
        <end position="74"/>
    </location>
</feature>
<evidence type="ECO:0000256" key="7">
    <source>
        <dbReference type="ARBA" id="ARBA00023170"/>
    </source>
</evidence>
<evidence type="ECO:0000256" key="2">
    <source>
        <dbReference type="ARBA" id="ARBA00022475"/>
    </source>
</evidence>
<dbReference type="GO" id="GO:0008528">
    <property type="term" value="F:G protein-coupled peptide receptor activity"/>
    <property type="evidence" value="ECO:0007669"/>
    <property type="project" value="TreeGrafter"/>
</dbReference>
<keyword evidence="4 10" id="KW-1133">Transmembrane helix</keyword>
<dbReference type="WBParaSite" id="SRDH1_47910.2">
    <property type="protein sequence ID" value="SRDH1_47910.2"/>
    <property type="gene ID" value="SRDH1_47910"/>
</dbReference>
<keyword evidence="7 9" id="KW-0675">Receptor</keyword>
<dbReference type="InterPro" id="IPR017452">
    <property type="entry name" value="GPCR_Rhodpsn_7TM"/>
</dbReference>
<keyword evidence="6 10" id="KW-0472">Membrane</keyword>
<dbReference type="PANTHER" id="PTHR24230:SF158">
    <property type="entry name" value="G-PROTEIN COUPLED RECEPTORS FAMILY 1 PROFILE DOMAIN-CONTAINING PROTEIN"/>
    <property type="match status" value="1"/>
</dbReference>
<evidence type="ECO:0000256" key="3">
    <source>
        <dbReference type="ARBA" id="ARBA00022692"/>
    </source>
</evidence>
<dbReference type="PRINTS" id="PR00237">
    <property type="entry name" value="GPCRRHODOPSN"/>
</dbReference>